<feature type="transmembrane region" description="Helical" evidence="8">
    <location>
        <begin position="88"/>
        <end position="114"/>
    </location>
</feature>
<dbReference type="GO" id="GO:0005886">
    <property type="term" value="C:plasma membrane"/>
    <property type="evidence" value="ECO:0007669"/>
    <property type="project" value="UniProtKB-SubCell"/>
</dbReference>
<feature type="transmembrane region" description="Helical" evidence="8">
    <location>
        <begin position="227"/>
        <end position="248"/>
    </location>
</feature>
<dbReference type="AlphaFoldDB" id="A0A228IV83"/>
<evidence type="ECO:0000256" key="2">
    <source>
        <dbReference type="ARBA" id="ARBA00010892"/>
    </source>
</evidence>
<proteinExistence type="inferred from homology"/>
<keyword evidence="6 8" id="KW-1133">Transmembrane helix</keyword>
<dbReference type="GO" id="GO:0015099">
    <property type="term" value="F:nickel cation transmembrane transporter activity"/>
    <property type="evidence" value="ECO:0007669"/>
    <property type="project" value="UniProtKB-UniRule"/>
</dbReference>
<gene>
    <name evidence="9" type="ORF">CFB84_14670</name>
</gene>
<evidence type="ECO:0000256" key="7">
    <source>
        <dbReference type="ARBA" id="ARBA00023136"/>
    </source>
</evidence>
<comment type="subcellular location">
    <subcellularLocation>
        <location evidence="8">Cell membrane</location>
        <topology evidence="8">Multi-pass membrane protein</topology>
    </subcellularLocation>
    <subcellularLocation>
        <location evidence="1">Endomembrane system</location>
        <topology evidence="1">Multi-pass membrane protein</topology>
    </subcellularLocation>
</comment>
<accession>A0A228IV83</accession>
<evidence type="ECO:0000256" key="8">
    <source>
        <dbReference type="RuleBase" id="RU362101"/>
    </source>
</evidence>
<protein>
    <recommendedName>
        <fullName evidence="8">Nickel/cobalt efflux system</fullName>
    </recommendedName>
</protein>
<keyword evidence="4" id="KW-0533">Nickel</keyword>
<evidence type="ECO:0000313" key="10">
    <source>
        <dbReference type="Proteomes" id="UP000214600"/>
    </source>
</evidence>
<dbReference type="OrthoDB" id="9776706at2"/>
<feature type="transmembrane region" description="Helical" evidence="8">
    <location>
        <begin position="316"/>
        <end position="337"/>
    </location>
</feature>
<sequence>MHRDSSDGTVPMPSTPALRRLLILYAGLIAANAAVWLWALAVLHDHPLLLGTAAIAYGLGLRHAVDADHIAAIDVATRKLMQDGQRPVSVGLFFSLGHSTIVIAATLGIALTAFALRDRFDAFREIGGTIGTAVSATFLLVLACVNLVILRDLWRRYRGTHGHGHTHDATHVHRPAGLVSRLLRPLFRFVSKSWHMYPVGVLFGLGFDTATEIGLLAIAAAQASQGLPVYTVMLFPALFTAGMTLIDSTDNVLMIHAYGWAMDDPQRKLLYNASITFVSAAVAIAIGGIEAAGLLADKLSLTGPVRDALDAVGDRFGTIGYGIVALFLVCWIASILFHRWQRAADAPAR</sequence>
<keyword evidence="7 8" id="KW-0472">Membrane</keyword>
<evidence type="ECO:0000256" key="4">
    <source>
        <dbReference type="ARBA" id="ARBA00022596"/>
    </source>
</evidence>
<dbReference type="PANTHER" id="PTHR31611">
    <property type="entry name" value="HIGH-AFFINITY NICKEL TRANSPORT PROTEIN NIC1"/>
    <property type="match status" value="1"/>
</dbReference>
<evidence type="ECO:0000256" key="3">
    <source>
        <dbReference type="ARBA" id="ARBA00022448"/>
    </source>
</evidence>
<dbReference type="InterPro" id="IPR011541">
    <property type="entry name" value="Ni/Co_transpt_high_affinity"/>
</dbReference>
<keyword evidence="3 8" id="KW-0813">Transport</keyword>
<feature type="transmembrane region" description="Helical" evidence="8">
    <location>
        <begin position="269"/>
        <end position="296"/>
    </location>
</feature>
<comment type="similarity">
    <text evidence="2 8">Belongs to the NiCoT transporter (TC 2.A.52) family.</text>
</comment>
<comment type="caution">
    <text evidence="9">The sequence shown here is derived from an EMBL/GenBank/DDBJ whole genome shotgun (WGS) entry which is preliminary data.</text>
</comment>
<dbReference type="EMBL" id="NKFA01000006">
    <property type="protein sequence ID" value="OXI46069.1"/>
    <property type="molecule type" value="Genomic_DNA"/>
</dbReference>
<evidence type="ECO:0000256" key="6">
    <source>
        <dbReference type="ARBA" id="ARBA00022989"/>
    </source>
</evidence>
<evidence type="ECO:0000256" key="5">
    <source>
        <dbReference type="ARBA" id="ARBA00022692"/>
    </source>
</evidence>
<organism evidence="9 10">
    <name type="scientific">Burkholderia aenigmatica</name>
    <dbReference type="NCBI Taxonomy" id="2015348"/>
    <lineage>
        <taxon>Bacteria</taxon>
        <taxon>Pseudomonadati</taxon>
        <taxon>Pseudomonadota</taxon>
        <taxon>Betaproteobacteria</taxon>
        <taxon>Burkholderiales</taxon>
        <taxon>Burkholderiaceae</taxon>
        <taxon>Burkholderia</taxon>
        <taxon>Burkholderia cepacia complex</taxon>
    </lineage>
</organism>
<name>A0A228IV83_9BURK</name>
<dbReference type="Proteomes" id="UP000214600">
    <property type="component" value="Unassembled WGS sequence"/>
</dbReference>
<feature type="transmembrane region" description="Helical" evidence="8">
    <location>
        <begin position="21"/>
        <end position="41"/>
    </location>
</feature>
<keyword evidence="5 8" id="KW-0812">Transmembrane</keyword>
<feature type="transmembrane region" description="Helical" evidence="8">
    <location>
        <begin position="47"/>
        <end position="65"/>
    </location>
</feature>
<dbReference type="InterPro" id="IPR004688">
    <property type="entry name" value="Ni/Co_transpt"/>
</dbReference>
<feature type="transmembrane region" description="Helical" evidence="8">
    <location>
        <begin position="197"/>
        <end position="221"/>
    </location>
</feature>
<feature type="transmembrane region" description="Helical" evidence="8">
    <location>
        <begin position="126"/>
        <end position="149"/>
    </location>
</feature>
<dbReference type="PANTHER" id="PTHR31611:SF0">
    <property type="entry name" value="HIGH-AFFINITY NICKEL TRANSPORT PROTEIN NIC1"/>
    <property type="match status" value="1"/>
</dbReference>
<evidence type="ECO:0000256" key="1">
    <source>
        <dbReference type="ARBA" id="ARBA00004127"/>
    </source>
</evidence>
<dbReference type="GO" id="GO:0012505">
    <property type="term" value="C:endomembrane system"/>
    <property type="evidence" value="ECO:0007669"/>
    <property type="project" value="UniProtKB-SubCell"/>
</dbReference>
<reference evidence="9 10" key="2">
    <citation type="submission" date="2017-08" db="EMBL/GenBank/DDBJ databases">
        <title>WGS of novel Burkholderia cepaca complex species.</title>
        <authorList>
            <person name="Lipuma J."/>
            <person name="Spilker T."/>
        </authorList>
    </citation>
    <scope>NUCLEOTIDE SEQUENCE [LARGE SCALE GENOMIC DNA]</scope>
    <source>
        <strain evidence="9 10">AU17325</strain>
    </source>
</reference>
<reference evidence="10" key="1">
    <citation type="submission" date="2017-06" db="EMBL/GenBank/DDBJ databases">
        <authorList>
            <person name="LiPuma J."/>
            <person name="Spilker T."/>
        </authorList>
    </citation>
    <scope>NUCLEOTIDE SEQUENCE [LARGE SCALE GENOMIC DNA]</scope>
    <source>
        <strain evidence="10">AU17325</strain>
    </source>
</reference>
<dbReference type="Pfam" id="PF03824">
    <property type="entry name" value="NicO"/>
    <property type="match status" value="1"/>
</dbReference>
<evidence type="ECO:0000313" key="9">
    <source>
        <dbReference type="EMBL" id="OXI46069.1"/>
    </source>
</evidence>
<dbReference type="NCBIfam" id="TIGR00802">
    <property type="entry name" value="nico"/>
    <property type="match status" value="1"/>
</dbReference>